<comment type="similarity">
    <text evidence="1">Belongs to the short-chain fatty acyl-CoA assimilation regulator (ScfR) family.</text>
</comment>
<dbReference type="InterPro" id="IPR052345">
    <property type="entry name" value="Rad_response_metalloprotease"/>
</dbReference>
<dbReference type="EMBL" id="CP043504">
    <property type="protein sequence ID" value="QEO09935.1"/>
    <property type="molecule type" value="Genomic_DNA"/>
</dbReference>
<feature type="domain" description="HTH cro/C1-type" evidence="2">
    <location>
        <begin position="25"/>
        <end position="78"/>
    </location>
</feature>
<dbReference type="OrthoDB" id="9794834at2"/>
<reference evidence="3 4" key="1">
    <citation type="submission" date="2019-09" db="EMBL/GenBank/DDBJ databases">
        <title>Genome sequencing of strain KACC 19322.</title>
        <authorList>
            <person name="Heo J."/>
            <person name="Kim S.-J."/>
            <person name="Kim J.-S."/>
            <person name="Hong S.-B."/>
            <person name="Kwon S.-W."/>
        </authorList>
    </citation>
    <scope>NUCLEOTIDE SEQUENCE [LARGE SCALE GENOMIC DNA]</scope>
    <source>
        <strain evidence="3 4">KACC 19322</strain>
    </source>
</reference>
<keyword evidence="4" id="KW-1185">Reference proteome</keyword>
<dbReference type="InterPro" id="IPR010982">
    <property type="entry name" value="Lambda_DNA-bd_dom_sf"/>
</dbReference>
<dbReference type="CDD" id="cd00093">
    <property type="entry name" value="HTH_XRE"/>
    <property type="match status" value="1"/>
</dbReference>
<dbReference type="InterPro" id="IPR001387">
    <property type="entry name" value="Cro/C1-type_HTH"/>
</dbReference>
<dbReference type="SUPFAM" id="SSF47413">
    <property type="entry name" value="lambda repressor-like DNA-binding domains"/>
    <property type="match status" value="1"/>
</dbReference>
<dbReference type="InterPro" id="IPR010359">
    <property type="entry name" value="IrrE_HExxH"/>
</dbReference>
<dbReference type="Gene3D" id="1.10.10.2910">
    <property type="match status" value="1"/>
</dbReference>
<evidence type="ECO:0000259" key="2">
    <source>
        <dbReference type="PROSITE" id="PS50943"/>
    </source>
</evidence>
<dbReference type="PROSITE" id="PS50943">
    <property type="entry name" value="HTH_CROC1"/>
    <property type="match status" value="1"/>
</dbReference>
<accession>A0A5C1Y9H3</accession>
<dbReference type="KEGG" id="lyk:FLP23_07910"/>
<protein>
    <submittedName>
        <fullName evidence="3">ImmA/IrrE family metallo-endopeptidase</fullName>
    </submittedName>
</protein>
<organism evidence="3 4">
    <name type="scientific">Protaetiibacter larvae</name>
    <dbReference type="NCBI Taxonomy" id="2592654"/>
    <lineage>
        <taxon>Bacteria</taxon>
        <taxon>Bacillati</taxon>
        <taxon>Actinomycetota</taxon>
        <taxon>Actinomycetes</taxon>
        <taxon>Micrococcales</taxon>
        <taxon>Microbacteriaceae</taxon>
        <taxon>Protaetiibacter</taxon>
    </lineage>
</organism>
<sequence length="381" mass="42365">MKKEHGEVLEDFAPEWEALAPGEVIQRELDATGRTQADLADRMSISKKHLNQVIKGASLTPEIALALERALGISAKLLLRLEAEWRATRLAEESRASLAQHVGWLRKFKTEELRQRKIIAAQDDEVTQVEKLLRFFGVSDPAAYDRTWAKLEASFKRSSAYAIDEHATALWIQLAVRQADVLAASAPAYDAARLRRIAKRLPALTTMDPAEAFVEFQEELRTAGVVLVYVEEVPDTRVSGVSLWLPNDRPMIAVTGRYKFADSLWFAIAHEIAHVLHHLKRTTFLELTDGEIEERLHHGDGTDIHETQANSFASELLLAGLSEDELRDVSSKDDLISVAQAVGVSPGILAGQYGHLTNDYAKFGKLRSKADLSKVGSPTTW</sequence>
<dbReference type="AlphaFoldDB" id="A0A5C1Y9H3"/>
<dbReference type="Gene3D" id="1.10.260.40">
    <property type="entry name" value="lambda repressor-like DNA-binding domains"/>
    <property type="match status" value="1"/>
</dbReference>
<dbReference type="GO" id="GO:0003677">
    <property type="term" value="F:DNA binding"/>
    <property type="evidence" value="ECO:0007669"/>
    <property type="project" value="InterPro"/>
</dbReference>
<dbReference type="Proteomes" id="UP000322159">
    <property type="component" value="Chromosome"/>
</dbReference>
<dbReference type="RefSeq" id="WP_149325353.1">
    <property type="nucleotide sequence ID" value="NZ_CP043504.1"/>
</dbReference>
<evidence type="ECO:0000313" key="3">
    <source>
        <dbReference type="EMBL" id="QEO09935.1"/>
    </source>
</evidence>
<dbReference type="SMART" id="SM00530">
    <property type="entry name" value="HTH_XRE"/>
    <property type="match status" value="1"/>
</dbReference>
<gene>
    <name evidence="3" type="ORF">FLP23_07910</name>
</gene>
<evidence type="ECO:0000256" key="1">
    <source>
        <dbReference type="ARBA" id="ARBA00007227"/>
    </source>
</evidence>
<proteinExistence type="inferred from homology"/>
<dbReference type="PANTHER" id="PTHR43236:SF2">
    <property type="entry name" value="BLL0069 PROTEIN"/>
    <property type="match status" value="1"/>
</dbReference>
<name>A0A5C1Y9H3_9MICO</name>
<evidence type="ECO:0000313" key="4">
    <source>
        <dbReference type="Proteomes" id="UP000322159"/>
    </source>
</evidence>
<dbReference type="Pfam" id="PF01381">
    <property type="entry name" value="HTH_3"/>
    <property type="match status" value="1"/>
</dbReference>
<dbReference type="Pfam" id="PF06114">
    <property type="entry name" value="Peptidase_M78"/>
    <property type="match status" value="1"/>
</dbReference>
<dbReference type="PANTHER" id="PTHR43236">
    <property type="entry name" value="ANTITOXIN HIGA1"/>
    <property type="match status" value="1"/>
</dbReference>